<feature type="region of interest" description="Disordered" evidence="2">
    <location>
        <begin position="33"/>
        <end position="69"/>
    </location>
</feature>
<dbReference type="Gene3D" id="2.130.10.130">
    <property type="entry name" value="Integrin alpha, N-terminal"/>
    <property type="match status" value="1"/>
</dbReference>
<dbReference type="InterPro" id="IPR027039">
    <property type="entry name" value="Crtac1"/>
</dbReference>
<protein>
    <submittedName>
        <fullName evidence="4">FG-GAP repeat protein</fullName>
    </submittedName>
</protein>
<dbReference type="EMBL" id="CP036275">
    <property type="protein sequence ID" value="QDU37377.1"/>
    <property type="molecule type" value="Genomic_DNA"/>
</dbReference>
<keyword evidence="1" id="KW-0732">Signal</keyword>
<dbReference type="SUPFAM" id="SSF69318">
    <property type="entry name" value="Integrin alpha N-terminal domain"/>
    <property type="match status" value="1"/>
</dbReference>
<feature type="domain" description="ASPIC/UnbV" evidence="3">
    <location>
        <begin position="534"/>
        <end position="599"/>
    </location>
</feature>
<accession>A0A517Z4L2</accession>
<proteinExistence type="predicted"/>
<organism evidence="4 5">
    <name type="scientific">Maioricimonas rarisocia</name>
    <dbReference type="NCBI Taxonomy" id="2528026"/>
    <lineage>
        <taxon>Bacteria</taxon>
        <taxon>Pseudomonadati</taxon>
        <taxon>Planctomycetota</taxon>
        <taxon>Planctomycetia</taxon>
        <taxon>Planctomycetales</taxon>
        <taxon>Planctomycetaceae</taxon>
        <taxon>Maioricimonas</taxon>
    </lineage>
</organism>
<keyword evidence="5" id="KW-1185">Reference proteome</keyword>
<evidence type="ECO:0000313" key="5">
    <source>
        <dbReference type="Proteomes" id="UP000320496"/>
    </source>
</evidence>
<dbReference type="InterPro" id="IPR013517">
    <property type="entry name" value="FG-GAP"/>
</dbReference>
<dbReference type="RefSeq" id="WP_145368161.1">
    <property type="nucleotide sequence ID" value="NZ_CP036275.1"/>
</dbReference>
<dbReference type="OrthoDB" id="5287961at2"/>
<evidence type="ECO:0000259" key="3">
    <source>
        <dbReference type="Pfam" id="PF07593"/>
    </source>
</evidence>
<dbReference type="Proteomes" id="UP000320496">
    <property type="component" value="Chromosome"/>
</dbReference>
<dbReference type="InterPro" id="IPR028994">
    <property type="entry name" value="Integrin_alpha_N"/>
</dbReference>
<evidence type="ECO:0000256" key="1">
    <source>
        <dbReference type="ARBA" id="ARBA00022729"/>
    </source>
</evidence>
<sequence length="610" mass="65580">MSHVLLCRTGRAAARRGLVVLLLVVPVVHGCGPDGSSDLPDGSGAAAAVRSTDGADRPASKPRGGLFADLDLDDNEKQETAAAGSRLAFSDVHSEAGIEFVYDNGASPRKLMPESTSGGAAWIDYDQDGWPDLFFPQGGSFEATSWDDQPKDELFRNLGDGRFASVAQACRLVDVEFGHGVAVADFDNDGFDDVYVCNVGPDVLYLNMGDGTFIDVTEPAGIDNGRWSSSAAWGDLDRDGDLDLYVCNYVDYDPRNPLPCVDENSNPATCNPTEMAGVPNVCYFNNGDGTFVEEADARGLNADGSKSLGIVIADLNGDQVPDVYVANDTTANHLFFGQGDGTFVESAIAMGCALSGLGQYQASMGIGFGDYDRNGYPDLYLTHFTTDSNTLYQNLGAAGFTDETRQSGLHQPTLQYLAFGTVMADFDANGWQDLFVANGHIDDFRKRTGALWHMPPQMFAFDGYRWHEASSTAGAYFERPLLGRAVASCDYDRDGDLDLAVVHQNDAAGLLRNDAELGHWLQFELIGEESNRSGLGAVVTVEQGELVLTQELPGGTSYCASHEPVLFFGLGESDQPCRVTVRWPSGCVQVLSDVSTDEKMTLFESQAEPT</sequence>
<dbReference type="PANTHER" id="PTHR16026">
    <property type="entry name" value="CARTILAGE ACIDIC PROTEIN 1"/>
    <property type="match status" value="1"/>
</dbReference>
<dbReference type="AlphaFoldDB" id="A0A517Z4L2"/>
<dbReference type="Pfam" id="PF07593">
    <property type="entry name" value="UnbV_ASPIC"/>
    <property type="match status" value="1"/>
</dbReference>
<gene>
    <name evidence="4" type="ORF">Mal4_16880</name>
</gene>
<dbReference type="PANTHER" id="PTHR16026:SF0">
    <property type="entry name" value="CARTILAGE ACIDIC PROTEIN 1"/>
    <property type="match status" value="1"/>
</dbReference>
<dbReference type="KEGG" id="mri:Mal4_16880"/>
<evidence type="ECO:0000256" key="2">
    <source>
        <dbReference type="SAM" id="MobiDB-lite"/>
    </source>
</evidence>
<name>A0A517Z4L2_9PLAN</name>
<dbReference type="InterPro" id="IPR011519">
    <property type="entry name" value="UnbV_ASPIC"/>
</dbReference>
<reference evidence="4 5" key="1">
    <citation type="submission" date="2019-02" db="EMBL/GenBank/DDBJ databases">
        <title>Deep-cultivation of Planctomycetes and their phenomic and genomic characterization uncovers novel biology.</title>
        <authorList>
            <person name="Wiegand S."/>
            <person name="Jogler M."/>
            <person name="Boedeker C."/>
            <person name="Pinto D."/>
            <person name="Vollmers J."/>
            <person name="Rivas-Marin E."/>
            <person name="Kohn T."/>
            <person name="Peeters S.H."/>
            <person name="Heuer A."/>
            <person name="Rast P."/>
            <person name="Oberbeckmann S."/>
            <person name="Bunk B."/>
            <person name="Jeske O."/>
            <person name="Meyerdierks A."/>
            <person name="Storesund J.E."/>
            <person name="Kallscheuer N."/>
            <person name="Luecker S."/>
            <person name="Lage O.M."/>
            <person name="Pohl T."/>
            <person name="Merkel B.J."/>
            <person name="Hornburger P."/>
            <person name="Mueller R.-W."/>
            <person name="Bruemmer F."/>
            <person name="Labrenz M."/>
            <person name="Spormann A.M."/>
            <person name="Op den Camp H."/>
            <person name="Overmann J."/>
            <person name="Amann R."/>
            <person name="Jetten M.S.M."/>
            <person name="Mascher T."/>
            <person name="Medema M.H."/>
            <person name="Devos D.P."/>
            <person name="Kaster A.-K."/>
            <person name="Ovreas L."/>
            <person name="Rohde M."/>
            <person name="Galperin M.Y."/>
            <person name="Jogler C."/>
        </authorList>
    </citation>
    <scope>NUCLEOTIDE SEQUENCE [LARGE SCALE GENOMIC DNA]</scope>
    <source>
        <strain evidence="4 5">Mal4</strain>
    </source>
</reference>
<dbReference type="Pfam" id="PF13517">
    <property type="entry name" value="FG-GAP_3"/>
    <property type="match status" value="2"/>
</dbReference>
<evidence type="ECO:0000313" key="4">
    <source>
        <dbReference type="EMBL" id="QDU37377.1"/>
    </source>
</evidence>